<keyword evidence="1" id="KW-1133">Transmembrane helix</keyword>
<accession>A0AAX2SD82</accession>
<dbReference type="RefSeq" id="WP_135010215.1">
    <property type="nucleotide sequence ID" value="NZ_SPNK01000003.1"/>
</dbReference>
<organism evidence="2 3">
    <name type="scientific">Kocuria rhizophila</name>
    <dbReference type="NCBI Taxonomy" id="72000"/>
    <lineage>
        <taxon>Bacteria</taxon>
        <taxon>Bacillati</taxon>
        <taxon>Actinomycetota</taxon>
        <taxon>Actinomycetes</taxon>
        <taxon>Micrococcales</taxon>
        <taxon>Micrococcaceae</taxon>
        <taxon>Kocuria</taxon>
    </lineage>
</organism>
<gene>
    <name evidence="2" type="ORF">E4P33_03755</name>
</gene>
<feature type="transmembrane region" description="Helical" evidence="1">
    <location>
        <begin position="57"/>
        <end position="77"/>
    </location>
</feature>
<reference evidence="2 3" key="1">
    <citation type="submission" date="2019-03" db="EMBL/GenBank/DDBJ databases">
        <title>Genome Sequencing and Assembly of Various Microbes Isolated from Alder Root Nodule.</title>
        <authorList>
            <person name="Swanson E."/>
            <person name="Sevigny J.L."/>
            <person name="Pesce C."/>
            <person name="Davis I."/>
            <person name="Kleiner V."/>
            <person name="Tisa L."/>
        </authorList>
    </citation>
    <scope>NUCLEOTIDE SEQUENCE [LARGE SCALE GENOMIC DNA]</scope>
    <source>
        <strain evidence="2 3">4R-31</strain>
    </source>
</reference>
<evidence type="ECO:0000256" key="1">
    <source>
        <dbReference type="SAM" id="Phobius"/>
    </source>
</evidence>
<keyword evidence="1" id="KW-0812">Transmembrane</keyword>
<evidence type="ECO:0000313" key="2">
    <source>
        <dbReference type="EMBL" id="TFI02171.1"/>
    </source>
</evidence>
<proteinExistence type="predicted"/>
<evidence type="ECO:0008006" key="4">
    <source>
        <dbReference type="Google" id="ProtNLM"/>
    </source>
</evidence>
<keyword evidence="3" id="KW-1185">Reference proteome</keyword>
<feature type="transmembrane region" description="Helical" evidence="1">
    <location>
        <begin position="12"/>
        <end position="37"/>
    </location>
</feature>
<comment type="caution">
    <text evidence="2">The sequence shown here is derived from an EMBL/GenBank/DDBJ whole genome shotgun (WGS) entry which is preliminary data.</text>
</comment>
<dbReference type="Proteomes" id="UP000298017">
    <property type="component" value="Unassembled WGS sequence"/>
</dbReference>
<evidence type="ECO:0000313" key="3">
    <source>
        <dbReference type="Proteomes" id="UP000298017"/>
    </source>
</evidence>
<dbReference type="AlphaFoldDB" id="A0AAX2SD82"/>
<protein>
    <recommendedName>
        <fullName evidence="4">PASTA domain-containing protein</fullName>
    </recommendedName>
</protein>
<keyword evidence="1" id="KW-0472">Membrane</keyword>
<name>A0AAX2SD82_KOCRH</name>
<sequence length="218" mass="23592">MTETSSELMPSLGTLAGTVGVTVAVAVFVVASIYAAGVVFGKFGWKFLDRIWEPREFAIIVAGAMVLGSASGAVTWSSANLYKIAAKPEQAVARPAYAMNNDCKPYTFKTADDVGKVESVLGPETKAKLENNGFATGHMDFTETGEKSPSNVVIDFKPHMENDGSCAPDPDPCYQVKLSYEQYTTSERAGKRKTTEQKWVTPDGYDKAMCGDQDARQF</sequence>
<dbReference type="EMBL" id="SPNK01000003">
    <property type="protein sequence ID" value="TFI02171.1"/>
    <property type="molecule type" value="Genomic_DNA"/>
</dbReference>